<dbReference type="Pfam" id="PF05893">
    <property type="entry name" value="LuxC"/>
    <property type="match status" value="1"/>
</dbReference>
<comment type="caution">
    <text evidence="2">The sequence shown here is derived from an EMBL/GenBank/DDBJ whole genome shotgun (WGS) entry which is preliminary data.</text>
</comment>
<organism evidence="2 3">
    <name type="scientific">Alteromonas australica</name>
    <dbReference type="NCBI Taxonomy" id="589873"/>
    <lineage>
        <taxon>Bacteria</taxon>
        <taxon>Pseudomonadati</taxon>
        <taxon>Pseudomonadota</taxon>
        <taxon>Gammaproteobacteria</taxon>
        <taxon>Alteromonadales</taxon>
        <taxon>Alteromonadaceae</taxon>
        <taxon>Alteromonas/Salinimonas group</taxon>
        <taxon>Alteromonas</taxon>
    </lineage>
</organism>
<gene>
    <name evidence="2" type="ORF">DCW74_00845</name>
</gene>
<evidence type="ECO:0000313" key="3">
    <source>
        <dbReference type="Proteomes" id="UP000263517"/>
    </source>
</evidence>
<dbReference type="EMBL" id="DNAN01000030">
    <property type="protein sequence ID" value="HAW74265.1"/>
    <property type="molecule type" value="Genomic_DNA"/>
</dbReference>
<dbReference type="Proteomes" id="UP000263517">
    <property type="component" value="Unassembled WGS sequence"/>
</dbReference>
<name>A0A350NYZ8_9ALTE</name>
<reference evidence="2 3" key="1">
    <citation type="journal article" date="2018" name="Nat. Biotechnol.">
        <title>A standardized bacterial taxonomy based on genome phylogeny substantially revises the tree of life.</title>
        <authorList>
            <person name="Parks D.H."/>
            <person name="Chuvochina M."/>
            <person name="Waite D.W."/>
            <person name="Rinke C."/>
            <person name="Skarshewski A."/>
            <person name="Chaumeil P.A."/>
            <person name="Hugenholtz P."/>
        </authorList>
    </citation>
    <scope>NUCLEOTIDE SEQUENCE [LARGE SCALE GENOMIC DNA]</scope>
    <source>
        <strain evidence="2">UBA11978</strain>
    </source>
</reference>
<evidence type="ECO:0008006" key="4">
    <source>
        <dbReference type="Google" id="ProtNLM"/>
    </source>
</evidence>
<dbReference type="GO" id="GO:0003995">
    <property type="term" value="F:acyl-CoA dehydrogenase activity"/>
    <property type="evidence" value="ECO:0007669"/>
    <property type="project" value="InterPro"/>
</dbReference>
<dbReference type="InterPro" id="IPR008670">
    <property type="entry name" value="CoA_reduct_LuxC"/>
</dbReference>
<feature type="non-terminal residue" evidence="2">
    <location>
        <position position="279"/>
    </location>
</feature>
<dbReference type="GO" id="GO:0008218">
    <property type="term" value="P:bioluminescence"/>
    <property type="evidence" value="ECO:0007669"/>
    <property type="project" value="InterPro"/>
</dbReference>
<sequence>MIHLVNVNQALVDWHIQPSNGFFDETPVLHDDIVDAVAGFSAYLFKQVDSKQYPEIVSLAFWFRHAHLKQVLGESKGDFSQKNVNRVFHIAPANVDTVFMYSLLLSVLCGNKNIVRISQRSGDVTKLLVAYLRQYMKSAEGALLASLVSVIEYDAQYQDITEQLSHWCGLRVVWGGDSAIASISDIAPKTPQISFPDRYSVAVLQLDDTSNIVSVASAFLADVLPFTQQACSSPKALYWLNTSRIHQEKFWHQVNLLLASSIHQFELSHKVEQHVLLQR</sequence>
<protein>
    <recommendedName>
        <fullName evidence="4">Long-chain-fatty-acyl-CoA reductase</fullName>
    </recommendedName>
</protein>
<evidence type="ECO:0000256" key="1">
    <source>
        <dbReference type="ARBA" id="ARBA00022857"/>
    </source>
</evidence>
<keyword evidence="1" id="KW-0521">NADP</keyword>
<dbReference type="AlphaFoldDB" id="A0A350NYZ8"/>
<accession>A0A350NYZ8</accession>
<proteinExistence type="predicted"/>
<evidence type="ECO:0000313" key="2">
    <source>
        <dbReference type="EMBL" id="HAW74265.1"/>
    </source>
</evidence>